<accession>A0A5D3EIM3</accession>
<reference evidence="1 2" key="1">
    <citation type="submission" date="2019-07" db="EMBL/GenBank/DDBJ databases">
        <title>Draft Genome Sequences of Bacteroides pyogenes Strains Isolated from the Uterus Holstein Dairy Cows with Metritis.</title>
        <authorList>
            <person name="Cunha F."/>
            <person name="Galvao K.N."/>
            <person name="Jeon S.J."/>
            <person name="Jeong K.C."/>
        </authorList>
    </citation>
    <scope>NUCLEOTIDE SEQUENCE [LARGE SCALE GENOMIC DNA]</scope>
    <source>
        <strain evidence="1 2">KG-31</strain>
    </source>
</reference>
<evidence type="ECO:0000313" key="1">
    <source>
        <dbReference type="EMBL" id="TYK35341.1"/>
    </source>
</evidence>
<proteinExistence type="predicted"/>
<sequence>MKRFWPEKAQNLSEILRRSDGYAGINDGCKGQRAADVPLGFGVRGYKWRMQGRFIDSGVVSHRFPSGEKPRSPKGAWLPKKRLYGWDALKADAGHPP</sequence>
<evidence type="ECO:0000313" key="2">
    <source>
        <dbReference type="Proteomes" id="UP000324383"/>
    </source>
</evidence>
<name>A0A5D3EIM3_9BACE</name>
<dbReference type="RefSeq" id="WP_148730135.1">
    <property type="nucleotide sequence ID" value="NZ_VKLW01000002.1"/>
</dbReference>
<dbReference type="EMBL" id="VKLW01000002">
    <property type="protein sequence ID" value="TYK35341.1"/>
    <property type="molecule type" value="Genomic_DNA"/>
</dbReference>
<protein>
    <submittedName>
        <fullName evidence="1">Uncharacterized protein</fullName>
    </submittedName>
</protein>
<dbReference type="AlphaFoldDB" id="A0A5D3EIM3"/>
<dbReference type="Proteomes" id="UP000324383">
    <property type="component" value="Unassembled WGS sequence"/>
</dbReference>
<keyword evidence="2" id="KW-1185">Reference proteome</keyword>
<organism evidence="1 2">
    <name type="scientific">Bacteroides pyogenes</name>
    <dbReference type="NCBI Taxonomy" id="310300"/>
    <lineage>
        <taxon>Bacteria</taxon>
        <taxon>Pseudomonadati</taxon>
        <taxon>Bacteroidota</taxon>
        <taxon>Bacteroidia</taxon>
        <taxon>Bacteroidales</taxon>
        <taxon>Bacteroidaceae</taxon>
        <taxon>Bacteroides</taxon>
    </lineage>
</organism>
<gene>
    <name evidence="1" type="ORF">FNJ60_01130</name>
</gene>
<comment type="caution">
    <text evidence="1">The sequence shown here is derived from an EMBL/GenBank/DDBJ whole genome shotgun (WGS) entry which is preliminary data.</text>
</comment>